<evidence type="ECO:0000313" key="2">
    <source>
        <dbReference type="Proteomes" id="UP001139028"/>
    </source>
</evidence>
<dbReference type="EMBL" id="JALBWM010000085">
    <property type="protein sequence ID" value="MCO1335832.1"/>
    <property type="molecule type" value="Genomic_DNA"/>
</dbReference>
<dbReference type="AlphaFoldDB" id="A0A9X2J5R7"/>
<dbReference type="RefSeq" id="WP_252470908.1">
    <property type="nucleotide sequence ID" value="NZ_JALBWM010000085.1"/>
</dbReference>
<accession>A0A9X2J5R7</accession>
<reference evidence="1" key="1">
    <citation type="journal article" date="2022" name="Arch. Microbiol.">
        <title>Microbulbifer okhotskensis sp. nov., isolated from a deep bottom sediment of the Okhotsk Sea.</title>
        <authorList>
            <person name="Romanenko L."/>
            <person name="Kurilenko V."/>
            <person name="Otstavnykh N."/>
            <person name="Velansky P."/>
            <person name="Isaeva M."/>
            <person name="Mikhailov V."/>
        </authorList>
    </citation>
    <scope>NUCLEOTIDE SEQUENCE</scope>
    <source>
        <strain evidence="1">OS29</strain>
    </source>
</reference>
<organism evidence="1 2">
    <name type="scientific">Microbulbifer okhotskensis</name>
    <dbReference type="NCBI Taxonomy" id="2926617"/>
    <lineage>
        <taxon>Bacteria</taxon>
        <taxon>Pseudomonadati</taxon>
        <taxon>Pseudomonadota</taxon>
        <taxon>Gammaproteobacteria</taxon>
        <taxon>Cellvibrionales</taxon>
        <taxon>Microbulbiferaceae</taxon>
        <taxon>Microbulbifer</taxon>
    </lineage>
</organism>
<name>A0A9X2J5R7_9GAMM</name>
<sequence length="99" mass="10870">MTLNKIDINTAIADAENLLKKDQQVTAPIRAVMSVLLLVIKLLMAKNGMSSKNSSIPPSQDQNRKLLIRHPFDLTPNARSCGRLVATKERKSVPTACIC</sequence>
<keyword evidence="2" id="KW-1185">Reference proteome</keyword>
<evidence type="ECO:0000313" key="1">
    <source>
        <dbReference type="EMBL" id="MCO1335832.1"/>
    </source>
</evidence>
<dbReference type="Proteomes" id="UP001139028">
    <property type="component" value="Unassembled WGS sequence"/>
</dbReference>
<proteinExistence type="predicted"/>
<gene>
    <name evidence="1" type="ORF">MO867_15970</name>
</gene>
<comment type="caution">
    <text evidence="1">The sequence shown here is derived from an EMBL/GenBank/DDBJ whole genome shotgun (WGS) entry which is preliminary data.</text>
</comment>
<protein>
    <submittedName>
        <fullName evidence="1">Uncharacterized protein</fullName>
    </submittedName>
</protein>